<gene>
    <name evidence="2" type="ORF">E1292_09480</name>
</gene>
<accession>A0A4R4W8G6</accession>
<keyword evidence="1" id="KW-0812">Transmembrane</keyword>
<evidence type="ECO:0000256" key="1">
    <source>
        <dbReference type="SAM" id="Phobius"/>
    </source>
</evidence>
<keyword evidence="1" id="KW-1133">Transmembrane helix</keyword>
<reference evidence="2 3" key="1">
    <citation type="submission" date="2019-03" db="EMBL/GenBank/DDBJ databases">
        <title>Draft genome sequences of novel Actinobacteria.</title>
        <authorList>
            <person name="Sahin N."/>
            <person name="Ay H."/>
            <person name="Saygin H."/>
        </authorList>
    </citation>
    <scope>NUCLEOTIDE SEQUENCE [LARGE SCALE GENOMIC DNA]</scope>
    <source>
        <strain evidence="2 3">KC310</strain>
    </source>
</reference>
<comment type="caution">
    <text evidence="2">The sequence shown here is derived from an EMBL/GenBank/DDBJ whole genome shotgun (WGS) entry which is preliminary data.</text>
</comment>
<feature type="transmembrane region" description="Helical" evidence="1">
    <location>
        <begin position="56"/>
        <end position="77"/>
    </location>
</feature>
<dbReference type="RefSeq" id="WP_132594123.1">
    <property type="nucleotide sequence ID" value="NZ_SMKO01000016.1"/>
</dbReference>
<organism evidence="2 3">
    <name type="scientific">Nonomuraea deserti</name>
    <dbReference type="NCBI Taxonomy" id="1848322"/>
    <lineage>
        <taxon>Bacteria</taxon>
        <taxon>Bacillati</taxon>
        <taxon>Actinomycetota</taxon>
        <taxon>Actinomycetes</taxon>
        <taxon>Streptosporangiales</taxon>
        <taxon>Streptosporangiaceae</taxon>
        <taxon>Nonomuraea</taxon>
    </lineage>
</organism>
<feature type="transmembrane region" description="Helical" evidence="1">
    <location>
        <begin position="9"/>
        <end position="27"/>
    </location>
</feature>
<keyword evidence="3" id="KW-1185">Reference proteome</keyword>
<sequence>MRQYAGNRVGLAVAGTVLAGLGAYAWLRGEGRLSDLPPKAKVLPAQLHRTLAEEPWSMWLLAFALVLLSLVSLRWLLLCLGWGRRGTPNGTGTAMLFVGLKNVEGLGKARVRVGDDGLRISVTCPSEADMGAVVGKLDQDIVGRIRREIRDDEMSTVVRLHVRR</sequence>
<protein>
    <recommendedName>
        <fullName evidence="4">Alkaline shock response membrane anchor protein AmaP</fullName>
    </recommendedName>
</protein>
<keyword evidence="1" id="KW-0472">Membrane</keyword>
<evidence type="ECO:0000313" key="2">
    <source>
        <dbReference type="EMBL" id="TDD09510.1"/>
    </source>
</evidence>
<evidence type="ECO:0008006" key="4">
    <source>
        <dbReference type="Google" id="ProtNLM"/>
    </source>
</evidence>
<proteinExistence type="predicted"/>
<evidence type="ECO:0000313" key="3">
    <source>
        <dbReference type="Proteomes" id="UP000295258"/>
    </source>
</evidence>
<dbReference type="AlphaFoldDB" id="A0A4R4W8G6"/>
<dbReference type="Proteomes" id="UP000295258">
    <property type="component" value="Unassembled WGS sequence"/>
</dbReference>
<name>A0A4R4W8G6_9ACTN</name>
<dbReference type="EMBL" id="SMKO01000016">
    <property type="protein sequence ID" value="TDD09510.1"/>
    <property type="molecule type" value="Genomic_DNA"/>
</dbReference>